<dbReference type="InterPro" id="IPR050351">
    <property type="entry name" value="BphY/WalK/GraS-like"/>
</dbReference>
<dbReference type="PROSITE" id="PS50109">
    <property type="entry name" value="HIS_KIN"/>
    <property type="match status" value="1"/>
</dbReference>
<evidence type="ECO:0000256" key="5">
    <source>
        <dbReference type="ARBA" id="ARBA00022777"/>
    </source>
</evidence>
<evidence type="ECO:0000256" key="4">
    <source>
        <dbReference type="ARBA" id="ARBA00022741"/>
    </source>
</evidence>
<dbReference type="Proteomes" id="UP001172082">
    <property type="component" value="Unassembled WGS sequence"/>
</dbReference>
<sequence length="449" mass="51585">MAFKSFRTGLLFRVTLLTLSIFITLYLVLNGNKYFTVIVISSLIIFQIYDIFRYVENTNRKLSRFLDSVRFSDFSSTFTSDNQLGTSFKELNRSFNKVIEAFRKARSEKEEHFQYLQTLVKHVNVGLLSFDEDGRVGLMNTKAQQFLRLDKIKNIDQLASKNLRLHTVLKEIHPGDKTLVRESNTMHLAIHATEIRLRGKSFKLISIQNIQSELQQKELESWQNLTSVLRHEIMNSITPISSLTATMNEILKEDLTERNGHYEISDDTLGDLEEGLYTIENRSKGLINFVTAYRDYTNVPTPQFKKLKLGEVLDHSATLMNQEMKKVNVEFICETEYPKTELKADEELIEMVLINLLKNAKEAVSERKDGKVVLKGGLDEERKIYIKVSDNGSGIIPEAIDKIFMPFYTTKKTGSGIGLSLSKQIMQMHNGNLYVESEPDKGTTFTMHF</sequence>
<dbReference type="EMBL" id="JAUJEA010000001">
    <property type="protein sequence ID" value="MDN5200152.1"/>
    <property type="molecule type" value="Genomic_DNA"/>
</dbReference>
<dbReference type="InterPro" id="IPR003594">
    <property type="entry name" value="HATPase_dom"/>
</dbReference>
<organism evidence="10 11">
    <name type="scientific">Splendidivirga corallicola</name>
    <dbReference type="NCBI Taxonomy" id="3051826"/>
    <lineage>
        <taxon>Bacteria</taxon>
        <taxon>Pseudomonadati</taxon>
        <taxon>Bacteroidota</taxon>
        <taxon>Cytophagia</taxon>
        <taxon>Cytophagales</taxon>
        <taxon>Splendidivirgaceae</taxon>
        <taxon>Splendidivirga</taxon>
    </lineage>
</organism>
<dbReference type="SMART" id="SM00387">
    <property type="entry name" value="HATPase_c"/>
    <property type="match status" value="1"/>
</dbReference>
<evidence type="ECO:0000259" key="9">
    <source>
        <dbReference type="PROSITE" id="PS50109"/>
    </source>
</evidence>
<dbReference type="Gene3D" id="3.30.450.20">
    <property type="entry name" value="PAS domain"/>
    <property type="match status" value="1"/>
</dbReference>
<keyword evidence="8" id="KW-0812">Transmembrane</keyword>
<proteinExistence type="predicted"/>
<evidence type="ECO:0000256" key="2">
    <source>
        <dbReference type="ARBA" id="ARBA00012438"/>
    </source>
</evidence>
<comment type="catalytic activity">
    <reaction evidence="1">
        <text>ATP + protein L-histidine = ADP + protein N-phospho-L-histidine.</text>
        <dbReference type="EC" id="2.7.13.3"/>
    </reaction>
</comment>
<dbReference type="SUPFAM" id="SSF55874">
    <property type="entry name" value="ATPase domain of HSP90 chaperone/DNA topoisomerase II/histidine kinase"/>
    <property type="match status" value="1"/>
</dbReference>
<evidence type="ECO:0000256" key="8">
    <source>
        <dbReference type="SAM" id="Phobius"/>
    </source>
</evidence>
<feature type="transmembrane region" description="Helical" evidence="8">
    <location>
        <begin position="34"/>
        <end position="55"/>
    </location>
</feature>
<feature type="transmembrane region" description="Helical" evidence="8">
    <location>
        <begin position="10"/>
        <end position="28"/>
    </location>
</feature>
<accession>A0ABT8KHF8</accession>
<reference evidence="10" key="1">
    <citation type="submission" date="2023-06" db="EMBL/GenBank/DDBJ databases">
        <title>Genomic of Parafulvivirga corallium.</title>
        <authorList>
            <person name="Wang G."/>
        </authorList>
    </citation>
    <scope>NUCLEOTIDE SEQUENCE</scope>
    <source>
        <strain evidence="10">BMA10</strain>
    </source>
</reference>
<dbReference type="InterPro" id="IPR005467">
    <property type="entry name" value="His_kinase_dom"/>
</dbReference>
<dbReference type="PRINTS" id="PR00344">
    <property type="entry name" value="BCTRLSENSOR"/>
</dbReference>
<evidence type="ECO:0000256" key="3">
    <source>
        <dbReference type="ARBA" id="ARBA00022679"/>
    </source>
</evidence>
<evidence type="ECO:0000313" key="10">
    <source>
        <dbReference type="EMBL" id="MDN5200152.1"/>
    </source>
</evidence>
<keyword evidence="8" id="KW-1133">Transmembrane helix</keyword>
<evidence type="ECO:0000313" key="11">
    <source>
        <dbReference type="Proteomes" id="UP001172082"/>
    </source>
</evidence>
<keyword evidence="7" id="KW-0902">Two-component regulatory system</keyword>
<dbReference type="InterPro" id="IPR004358">
    <property type="entry name" value="Sig_transdc_His_kin-like_C"/>
</dbReference>
<keyword evidence="3" id="KW-0808">Transferase</keyword>
<keyword evidence="5" id="KW-0418">Kinase</keyword>
<gene>
    <name evidence="10" type="ORF">QQ008_02235</name>
</gene>
<evidence type="ECO:0000256" key="1">
    <source>
        <dbReference type="ARBA" id="ARBA00000085"/>
    </source>
</evidence>
<dbReference type="Pfam" id="PF02518">
    <property type="entry name" value="HATPase_c"/>
    <property type="match status" value="1"/>
</dbReference>
<name>A0ABT8KHF8_9BACT</name>
<keyword evidence="4" id="KW-0547">Nucleotide-binding</keyword>
<keyword evidence="8" id="KW-0472">Membrane</keyword>
<keyword evidence="6 10" id="KW-0067">ATP-binding</keyword>
<dbReference type="EC" id="2.7.13.3" evidence="2"/>
<dbReference type="RefSeq" id="WP_346750178.1">
    <property type="nucleotide sequence ID" value="NZ_JAUJEA010000001.1"/>
</dbReference>
<dbReference type="GO" id="GO:0005524">
    <property type="term" value="F:ATP binding"/>
    <property type="evidence" value="ECO:0007669"/>
    <property type="project" value="UniProtKB-KW"/>
</dbReference>
<dbReference type="PANTHER" id="PTHR42878:SF7">
    <property type="entry name" value="SENSOR HISTIDINE KINASE GLRK"/>
    <property type="match status" value="1"/>
</dbReference>
<comment type="caution">
    <text evidence="10">The sequence shown here is derived from an EMBL/GenBank/DDBJ whole genome shotgun (WGS) entry which is preliminary data.</text>
</comment>
<keyword evidence="11" id="KW-1185">Reference proteome</keyword>
<evidence type="ECO:0000256" key="7">
    <source>
        <dbReference type="ARBA" id="ARBA00023012"/>
    </source>
</evidence>
<dbReference type="PANTHER" id="PTHR42878">
    <property type="entry name" value="TWO-COMPONENT HISTIDINE KINASE"/>
    <property type="match status" value="1"/>
</dbReference>
<dbReference type="Gene3D" id="3.30.565.10">
    <property type="entry name" value="Histidine kinase-like ATPase, C-terminal domain"/>
    <property type="match status" value="1"/>
</dbReference>
<protein>
    <recommendedName>
        <fullName evidence="2">histidine kinase</fullName>
        <ecNumber evidence="2">2.7.13.3</ecNumber>
    </recommendedName>
</protein>
<feature type="domain" description="Histidine kinase" evidence="9">
    <location>
        <begin position="228"/>
        <end position="449"/>
    </location>
</feature>
<evidence type="ECO:0000256" key="6">
    <source>
        <dbReference type="ARBA" id="ARBA00022840"/>
    </source>
</evidence>
<dbReference type="InterPro" id="IPR036890">
    <property type="entry name" value="HATPase_C_sf"/>
</dbReference>